<feature type="transmembrane region" description="Helical" evidence="5">
    <location>
        <begin position="21"/>
        <end position="42"/>
    </location>
</feature>
<feature type="transmembrane region" description="Helical" evidence="5">
    <location>
        <begin position="398"/>
        <end position="420"/>
    </location>
</feature>
<feature type="transmembrane region" description="Helical" evidence="5">
    <location>
        <begin position="140"/>
        <end position="158"/>
    </location>
</feature>
<dbReference type="GO" id="GO:0022857">
    <property type="term" value="F:transmembrane transporter activity"/>
    <property type="evidence" value="ECO:0007669"/>
    <property type="project" value="InterPro"/>
</dbReference>
<dbReference type="PROSITE" id="PS00216">
    <property type="entry name" value="SUGAR_TRANSPORT_1"/>
    <property type="match status" value="1"/>
</dbReference>
<evidence type="ECO:0000256" key="3">
    <source>
        <dbReference type="ARBA" id="ARBA00022989"/>
    </source>
</evidence>
<evidence type="ECO:0000313" key="7">
    <source>
        <dbReference type="EMBL" id="OWF37778.1"/>
    </source>
</evidence>
<keyword evidence="2 5" id="KW-0812">Transmembrane</keyword>
<keyword evidence="3 5" id="KW-1133">Transmembrane helix</keyword>
<dbReference type="PROSITE" id="PS50850">
    <property type="entry name" value="MFS"/>
    <property type="match status" value="1"/>
</dbReference>
<dbReference type="AlphaFoldDB" id="A0A210PMR0"/>
<dbReference type="EMBL" id="NEDP02005580">
    <property type="protein sequence ID" value="OWF37778.1"/>
    <property type="molecule type" value="Genomic_DNA"/>
</dbReference>
<gene>
    <name evidence="7" type="ORF">KP79_PYT15634</name>
</gene>
<feature type="domain" description="Major facilitator superfamily (MFS) profile" evidence="6">
    <location>
        <begin position="59"/>
        <end position="488"/>
    </location>
</feature>
<evidence type="ECO:0000256" key="1">
    <source>
        <dbReference type="ARBA" id="ARBA00004141"/>
    </source>
</evidence>
<protein>
    <submittedName>
        <fullName evidence="7">Organic cation transporter-like protein</fullName>
    </submittedName>
</protein>
<dbReference type="Proteomes" id="UP000242188">
    <property type="component" value="Unassembled WGS sequence"/>
</dbReference>
<reference evidence="7 8" key="1">
    <citation type="journal article" date="2017" name="Nat. Ecol. Evol.">
        <title>Scallop genome provides insights into evolution of bilaterian karyotype and development.</title>
        <authorList>
            <person name="Wang S."/>
            <person name="Zhang J."/>
            <person name="Jiao W."/>
            <person name="Li J."/>
            <person name="Xun X."/>
            <person name="Sun Y."/>
            <person name="Guo X."/>
            <person name="Huan P."/>
            <person name="Dong B."/>
            <person name="Zhang L."/>
            <person name="Hu X."/>
            <person name="Sun X."/>
            <person name="Wang J."/>
            <person name="Zhao C."/>
            <person name="Wang Y."/>
            <person name="Wang D."/>
            <person name="Huang X."/>
            <person name="Wang R."/>
            <person name="Lv J."/>
            <person name="Li Y."/>
            <person name="Zhang Z."/>
            <person name="Liu B."/>
            <person name="Lu W."/>
            <person name="Hui Y."/>
            <person name="Liang J."/>
            <person name="Zhou Z."/>
            <person name="Hou R."/>
            <person name="Li X."/>
            <person name="Liu Y."/>
            <person name="Li H."/>
            <person name="Ning X."/>
            <person name="Lin Y."/>
            <person name="Zhao L."/>
            <person name="Xing Q."/>
            <person name="Dou J."/>
            <person name="Li Y."/>
            <person name="Mao J."/>
            <person name="Guo H."/>
            <person name="Dou H."/>
            <person name="Li T."/>
            <person name="Mu C."/>
            <person name="Jiang W."/>
            <person name="Fu Q."/>
            <person name="Fu X."/>
            <person name="Miao Y."/>
            <person name="Liu J."/>
            <person name="Yu Q."/>
            <person name="Li R."/>
            <person name="Liao H."/>
            <person name="Li X."/>
            <person name="Kong Y."/>
            <person name="Jiang Z."/>
            <person name="Chourrout D."/>
            <person name="Li R."/>
            <person name="Bao Z."/>
        </authorList>
    </citation>
    <scope>NUCLEOTIDE SEQUENCE [LARGE SCALE GENOMIC DNA]</scope>
    <source>
        <strain evidence="7 8">PY_sf001</strain>
    </source>
</reference>
<comment type="subcellular location">
    <subcellularLocation>
        <location evidence="1">Membrane</location>
        <topology evidence="1">Multi-pass membrane protein</topology>
    </subcellularLocation>
</comment>
<feature type="transmembrane region" description="Helical" evidence="5">
    <location>
        <begin position="313"/>
        <end position="330"/>
    </location>
</feature>
<dbReference type="InterPro" id="IPR005828">
    <property type="entry name" value="MFS_sugar_transport-like"/>
</dbReference>
<feature type="transmembrane region" description="Helical" evidence="5">
    <location>
        <begin position="164"/>
        <end position="185"/>
    </location>
</feature>
<feature type="transmembrane region" description="Helical" evidence="5">
    <location>
        <begin position="432"/>
        <end position="451"/>
    </location>
</feature>
<feature type="transmembrane region" description="Helical" evidence="5">
    <location>
        <begin position="342"/>
        <end position="361"/>
    </location>
</feature>
<keyword evidence="8" id="KW-1185">Reference proteome</keyword>
<evidence type="ECO:0000313" key="8">
    <source>
        <dbReference type="Proteomes" id="UP000242188"/>
    </source>
</evidence>
<proteinExistence type="predicted"/>
<evidence type="ECO:0000259" key="6">
    <source>
        <dbReference type="PROSITE" id="PS50850"/>
    </source>
</evidence>
<dbReference type="GO" id="GO:0016020">
    <property type="term" value="C:membrane"/>
    <property type="evidence" value="ECO:0007669"/>
    <property type="project" value="UniProtKB-SubCell"/>
</dbReference>
<organism evidence="7 8">
    <name type="scientific">Mizuhopecten yessoensis</name>
    <name type="common">Japanese scallop</name>
    <name type="synonym">Patinopecten yessoensis</name>
    <dbReference type="NCBI Taxonomy" id="6573"/>
    <lineage>
        <taxon>Eukaryota</taxon>
        <taxon>Metazoa</taxon>
        <taxon>Spiralia</taxon>
        <taxon>Lophotrochozoa</taxon>
        <taxon>Mollusca</taxon>
        <taxon>Bivalvia</taxon>
        <taxon>Autobranchia</taxon>
        <taxon>Pteriomorphia</taxon>
        <taxon>Pectinida</taxon>
        <taxon>Pectinoidea</taxon>
        <taxon>Pectinidae</taxon>
        <taxon>Mizuhopecten</taxon>
    </lineage>
</organism>
<dbReference type="Gene3D" id="1.20.1250.20">
    <property type="entry name" value="MFS general substrate transporter like domains"/>
    <property type="match status" value="1"/>
</dbReference>
<dbReference type="InterPro" id="IPR020846">
    <property type="entry name" value="MFS_dom"/>
</dbReference>
<evidence type="ECO:0000256" key="4">
    <source>
        <dbReference type="ARBA" id="ARBA00023136"/>
    </source>
</evidence>
<feature type="transmembrane region" description="Helical" evidence="5">
    <location>
        <begin position="224"/>
        <end position="242"/>
    </location>
</feature>
<accession>A0A210PMR0</accession>
<dbReference type="OrthoDB" id="3936150at2759"/>
<evidence type="ECO:0000256" key="5">
    <source>
        <dbReference type="SAM" id="Phobius"/>
    </source>
</evidence>
<dbReference type="Pfam" id="PF00083">
    <property type="entry name" value="Sugar_tr"/>
    <property type="match status" value="1"/>
</dbReference>
<dbReference type="CDD" id="cd17317">
    <property type="entry name" value="MFS_SLC22"/>
    <property type="match status" value="1"/>
</dbReference>
<comment type="caution">
    <text evidence="7">The sequence shown here is derived from an EMBL/GenBank/DDBJ whole genome shotgun (WGS) entry which is preliminary data.</text>
</comment>
<keyword evidence="4 5" id="KW-0472">Membrane</keyword>
<dbReference type="PANTHER" id="PTHR24064">
    <property type="entry name" value="SOLUTE CARRIER FAMILY 22 MEMBER"/>
    <property type="match status" value="1"/>
</dbReference>
<feature type="transmembrane region" description="Helical" evidence="5">
    <location>
        <begin position="197"/>
        <end position="218"/>
    </location>
</feature>
<feature type="transmembrane region" description="Helical" evidence="5">
    <location>
        <begin position="463"/>
        <end position="483"/>
    </location>
</feature>
<feature type="transmembrane region" description="Helical" evidence="5">
    <location>
        <begin position="373"/>
        <end position="392"/>
    </location>
</feature>
<name>A0A210PMR0_MIZYE</name>
<dbReference type="SUPFAM" id="SSF103473">
    <property type="entry name" value="MFS general substrate transporter"/>
    <property type="match status" value="1"/>
</dbReference>
<sequence>MSEYESILHKIGSFGPYQRRVFILVSMFETPAAWAMLLPIVLHATPDWECPIFGHGNSSTFNLSEASNSSSFTVNECLPDGSQCPGLQFTGPFSSIVSEWQLVCDRKNLTKIITTIQMCGVLLGALITGQLADIFGRRKVLYLTYIFMLVVSLSSAFAPSWQVFAVLRFFIGGSVGGVMVVNFVLPLEFVTPSWRTFCGCVGFWAIGLMTLALWGFLIRDWRTLVIATAVTGVPMLFSWSFVTESPRWLLTKGRVAEAKVEVQRMAAYNKVTLSDEDLEQLDIYTEREKESLIERKKYSYHDIFKTRTMLKNTLIVMYGWFVSSSVYYGLNFNTSNLAGDLYINTFIAGLVEIPALVYVILVNNRLGRRWTIASLMTLAGISCFVILIIDLTGHMESLQVLVIVFAMIGKSGISGGWAAIQVSSAENFPTIVRNLGIGVCSMAARIGGIVAPQINQLNSYSKAMPFTVFGSLALLCGLLVLFLPETAGKPLPDNLIPKKNTGKFQDTELTVSLKNGHASADEEISLNQV</sequence>
<feature type="transmembrane region" description="Helical" evidence="5">
    <location>
        <begin position="109"/>
        <end position="128"/>
    </location>
</feature>
<dbReference type="InterPro" id="IPR005829">
    <property type="entry name" value="Sugar_transporter_CS"/>
</dbReference>
<dbReference type="InterPro" id="IPR036259">
    <property type="entry name" value="MFS_trans_sf"/>
</dbReference>
<evidence type="ECO:0000256" key="2">
    <source>
        <dbReference type="ARBA" id="ARBA00022692"/>
    </source>
</evidence>